<gene>
    <name evidence="2" type="ORF">GYMLUDRAFT_40127</name>
</gene>
<feature type="compositionally biased region" description="Polar residues" evidence="1">
    <location>
        <begin position="123"/>
        <end position="132"/>
    </location>
</feature>
<evidence type="ECO:0000313" key="2">
    <source>
        <dbReference type="EMBL" id="KIK63915.1"/>
    </source>
</evidence>
<organism evidence="2 3">
    <name type="scientific">Collybiopsis luxurians FD-317 M1</name>
    <dbReference type="NCBI Taxonomy" id="944289"/>
    <lineage>
        <taxon>Eukaryota</taxon>
        <taxon>Fungi</taxon>
        <taxon>Dikarya</taxon>
        <taxon>Basidiomycota</taxon>
        <taxon>Agaricomycotina</taxon>
        <taxon>Agaricomycetes</taxon>
        <taxon>Agaricomycetidae</taxon>
        <taxon>Agaricales</taxon>
        <taxon>Marasmiineae</taxon>
        <taxon>Omphalotaceae</taxon>
        <taxon>Collybiopsis</taxon>
        <taxon>Collybiopsis luxurians</taxon>
    </lineage>
</organism>
<evidence type="ECO:0000256" key="1">
    <source>
        <dbReference type="SAM" id="MobiDB-lite"/>
    </source>
</evidence>
<dbReference type="HOGENOM" id="CLU_099923_0_0_1"/>
<protein>
    <submittedName>
        <fullName evidence="2">Unplaced genomic scaffold GYMLUscaffold_14, whole genome shotgun sequence</fullName>
    </submittedName>
</protein>
<proteinExistence type="predicted"/>
<dbReference type="EMBL" id="KN834762">
    <property type="protein sequence ID" value="KIK63915.1"/>
    <property type="molecule type" value="Genomic_DNA"/>
</dbReference>
<evidence type="ECO:0000313" key="3">
    <source>
        <dbReference type="Proteomes" id="UP000053593"/>
    </source>
</evidence>
<dbReference type="Proteomes" id="UP000053593">
    <property type="component" value="Unassembled WGS sequence"/>
</dbReference>
<feature type="compositionally biased region" description="Basic and acidic residues" evidence="1">
    <location>
        <begin position="139"/>
        <end position="153"/>
    </location>
</feature>
<sequence length="195" mass="21397">MTPAKAPAQKRRKLSSPKLSTTFSPLVALSAHLSTTRNTALACVSCHRRAQSASRSFIVFCARCSSPTCTVCSRTCSASAASHFLNTHLAWSPTPPPSPPEPHSPPHSSRRFALSLNSVNTNSTYGYAQTNAPGKRKKLKEDDPERDETQVRLEDEDENEEVELGRGCGRTICKNCCFENIQNETITCHDCYGTH</sequence>
<feature type="region of interest" description="Disordered" evidence="1">
    <location>
        <begin position="123"/>
        <end position="158"/>
    </location>
</feature>
<feature type="compositionally biased region" description="Pro residues" evidence="1">
    <location>
        <begin position="93"/>
        <end position="105"/>
    </location>
</feature>
<dbReference type="OrthoDB" id="3240925at2759"/>
<reference evidence="2 3" key="1">
    <citation type="submission" date="2014-04" db="EMBL/GenBank/DDBJ databases">
        <title>Evolutionary Origins and Diversification of the Mycorrhizal Mutualists.</title>
        <authorList>
            <consortium name="DOE Joint Genome Institute"/>
            <consortium name="Mycorrhizal Genomics Consortium"/>
            <person name="Kohler A."/>
            <person name="Kuo A."/>
            <person name="Nagy L.G."/>
            <person name="Floudas D."/>
            <person name="Copeland A."/>
            <person name="Barry K.W."/>
            <person name="Cichocki N."/>
            <person name="Veneault-Fourrey C."/>
            <person name="LaButti K."/>
            <person name="Lindquist E.A."/>
            <person name="Lipzen A."/>
            <person name="Lundell T."/>
            <person name="Morin E."/>
            <person name="Murat C."/>
            <person name="Riley R."/>
            <person name="Ohm R."/>
            <person name="Sun H."/>
            <person name="Tunlid A."/>
            <person name="Henrissat B."/>
            <person name="Grigoriev I.V."/>
            <person name="Hibbett D.S."/>
            <person name="Martin F."/>
        </authorList>
    </citation>
    <scope>NUCLEOTIDE SEQUENCE [LARGE SCALE GENOMIC DNA]</scope>
    <source>
        <strain evidence="2 3">FD-317 M1</strain>
    </source>
</reference>
<dbReference type="AlphaFoldDB" id="A0A0D0BIJ1"/>
<accession>A0A0D0BIJ1</accession>
<keyword evidence="3" id="KW-1185">Reference proteome</keyword>
<feature type="region of interest" description="Disordered" evidence="1">
    <location>
        <begin position="91"/>
        <end position="110"/>
    </location>
</feature>
<name>A0A0D0BIJ1_9AGAR</name>